<dbReference type="PROSITE" id="PS50975">
    <property type="entry name" value="ATP_GRASP"/>
    <property type="match status" value="1"/>
</dbReference>
<evidence type="ECO:0000256" key="6">
    <source>
        <dbReference type="ARBA" id="ARBA00023267"/>
    </source>
</evidence>
<dbReference type="PANTHER" id="PTHR18866:SF33">
    <property type="entry name" value="METHYLCROTONOYL-COA CARBOXYLASE SUBUNIT ALPHA, MITOCHONDRIAL-RELATED"/>
    <property type="match status" value="1"/>
</dbReference>
<dbReference type="InterPro" id="IPR011761">
    <property type="entry name" value="ATP-grasp"/>
</dbReference>
<dbReference type="STRING" id="1232681.ADIS_4634"/>
<dbReference type="SUPFAM" id="SSF52440">
    <property type="entry name" value="PreATP-grasp domain"/>
    <property type="match status" value="1"/>
</dbReference>
<dbReference type="InterPro" id="IPR016185">
    <property type="entry name" value="PreATP-grasp_dom_sf"/>
</dbReference>
<dbReference type="InterPro" id="IPR011764">
    <property type="entry name" value="Biotin_carboxylation_dom"/>
</dbReference>
<dbReference type="InterPro" id="IPR005482">
    <property type="entry name" value="Biotin_COase_C"/>
</dbReference>
<evidence type="ECO:0000256" key="1">
    <source>
        <dbReference type="ARBA" id="ARBA00022598"/>
    </source>
</evidence>
<name>R7ZLG8_9BACT</name>
<dbReference type="InterPro" id="IPR005481">
    <property type="entry name" value="BC-like_N"/>
</dbReference>
<dbReference type="FunFam" id="3.40.50.20:FF:000010">
    <property type="entry name" value="Propionyl-CoA carboxylase subunit alpha"/>
    <property type="match status" value="1"/>
</dbReference>
<proteinExistence type="predicted"/>
<evidence type="ECO:0000259" key="9">
    <source>
        <dbReference type="PROSITE" id="PS50979"/>
    </source>
</evidence>
<evidence type="ECO:0000256" key="7">
    <source>
        <dbReference type="PROSITE-ProRule" id="PRU00409"/>
    </source>
</evidence>
<dbReference type="AlphaFoldDB" id="R7ZLG8"/>
<dbReference type="SUPFAM" id="SSF56059">
    <property type="entry name" value="Glutathione synthetase ATP-binding domain-like"/>
    <property type="match status" value="1"/>
</dbReference>
<keyword evidence="6" id="KW-0092">Biotin</keyword>
<dbReference type="PROSITE" id="PS00866">
    <property type="entry name" value="CPSASE_1"/>
    <property type="match status" value="1"/>
</dbReference>
<accession>R7ZLG8</accession>
<keyword evidence="11" id="KW-1185">Reference proteome</keyword>
<dbReference type="PROSITE" id="PS50979">
    <property type="entry name" value="BC"/>
    <property type="match status" value="1"/>
</dbReference>
<evidence type="ECO:0000256" key="4">
    <source>
        <dbReference type="ARBA" id="ARBA00022840"/>
    </source>
</evidence>
<dbReference type="EMBL" id="AQHR01000114">
    <property type="protein sequence ID" value="EON74940.1"/>
    <property type="molecule type" value="Genomic_DNA"/>
</dbReference>
<dbReference type="PROSITE" id="PS00867">
    <property type="entry name" value="CPSASE_2"/>
    <property type="match status" value="1"/>
</dbReference>
<keyword evidence="1 10" id="KW-0436">Ligase</keyword>
<dbReference type="EC" id="6.4.1.4" evidence="10"/>
<gene>
    <name evidence="10" type="ORF">ADIS_4634</name>
</gene>
<feature type="domain" description="Biotin carboxylation" evidence="9">
    <location>
        <begin position="1"/>
        <end position="441"/>
    </location>
</feature>
<dbReference type="FunFam" id="3.30.470.20:FF:000028">
    <property type="entry name" value="Methylcrotonoyl-CoA carboxylase subunit alpha, mitochondrial"/>
    <property type="match status" value="1"/>
</dbReference>
<evidence type="ECO:0000259" key="8">
    <source>
        <dbReference type="PROSITE" id="PS50975"/>
    </source>
</evidence>
<dbReference type="InterPro" id="IPR005479">
    <property type="entry name" value="CPAse_ATP-bd"/>
</dbReference>
<evidence type="ECO:0000313" key="10">
    <source>
        <dbReference type="EMBL" id="EON74940.1"/>
    </source>
</evidence>
<dbReference type="NCBIfam" id="NF006367">
    <property type="entry name" value="PRK08591.1"/>
    <property type="match status" value="1"/>
</dbReference>
<comment type="caution">
    <text evidence="10">The sequence shown here is derived from an EMBL/GenBank/DDBJ whole genome shotgun (WGS) entry which is preliminary data.</text>
</comment>
<dbReference type="InterPro" id="IPR011054">
    <property type="entry name" value="Rudment_hybrid_motif"/>
</dbReference>
<evidence type="ECO:0000256" key="5">
    <source>
        <dbReference type="ARBA" id="ARBA00022842"/>
    </source>
</evidence>
<keyword evidence="5" id="KW-0460">Magnesium</keyword>
<keyword evidence="2" id="KW-0479">Metal-binding</keyword>
<dbReference type="Pfam" id="PF02785">
    <property type="entry name" value="Biotin_carb_C"/>
    <property type="match status" value="1"/>
</dbReference>
<dbReference type="Pfam" id="PF00289">
    <property type="entry name" value="Biotin_carb_N"/>
    <property type="match status" value="1"/>
</dbReference>
<dbReference type="SUPFAM" id="SSF51246">
    <property type="entry name" value="Rudiment single hybrid motif"/>
    <property type="match status" value="1"/>
</dbReference>
<dbReference type="Pfam" id="PF02786">
    <property type="entry name" value="CPSase_L_D2"/>
    <property type="match status" value="1"/>
</dbReference>
<dbReference type="Proteomes" id="UP000013909">
    <property type="component" value="Unassembled WGS sequence"/>
</dbReference>
<dbReference type="GO" id="GO:0046872">
    <property type="term" value="F:metal ion binding"/>
    <property type="evidence" value="ECO:0007669"/>
    <property type="project" value="UniProtKB-KW"/>
</dbReference>
<protein>
    <submittedName>
        <fullName evidence="10">Methylcrotonyl-CoA carboxylase biotin-containing subunit</fullName>
        <ecNumber evidence="10">6.4.1.4</ecNumber>
    </submittedName>
</protein>
<reference evidence="10 11" key="1">
    <citation type="submission" date="2013-02" db="EMBL/GenBank/DDBJ databases">
        <title>A novel strain isolated from Lonar lake, Maharashtra, India.</title>
        <authorList>
            <person name="Singh A."/>
        </authorList>
    </citation>
    <scope>NUCLEOTIDE SEQUENCE [LARGE SCALE GENOMIC DNA]</scope>
    <source>
        <strain evidence="10 11">AK24</strain>
    </source>
</reference>
<feature type="domain" description="ATP-grasp" evidence="8">
    <location>
        <begin position="115"/>
        <end position="312"/>
    </location>
</feature>
<dbReference type="InterPro" id="IPR050856">
    <property type="entry name" value="Biotin_carboxylase_complex"/>
</dbReference>
<evidence type="ECO:0000256" key="2">
    <source>
        <dbReference type="ARBA" id="ARBA00022723"/>
    </source>
</evidence>
<sequence length="494" mass="53956">MVANRGEISLRIIRSAKEMGILTVAVFSEADRASPHVKAADEAVCLGPAAAAESYLSMEKIIRAAKDLGVDAIHPGYGFLSENAAFAQKVLDAGILFVGPSPESIAIMGSKLQAKTAVAAYGIPLVPGTDEPIRNVEAAKQIAGKIGYPVLIKASAGGGGKGMRIVEKPEDFEAQLERATSEAGSAFGDPSVFIEKYIDAPKHIEIQLIGDQYGHIVYLFERECSIQRRHQKVVEEAPSAILTPEVRKKMGEAAIGVGRSCNYVGAGTVEFLVDEQLNFYFLEMNTRLQVEHPVTECITGIDLVKEQIRIAEGERLSFSQDDLQINGHAIEVRVYAEDPENQFLPDTGTLTTYSPPKGPGIRVDDGFEEGMEIPIHYDPMIAKLTVHASDRESAIEKMKLALVDFKVSGIKTTIPFCEYVLRHPEFINGKFTTKFVEKHFKPSVLSPSFSEEDLQVLAGFAAFWKEQAEVKANATLTPVSGKMIASKWKSRKVQ</sequence>
<dbReference type="Gene3D" id="3.30.470.20">
    <property type="entry name" value="ATP-grasp fold, B domain"/>
    <property type="match status" value="1"/>
</dbReference>
<dbReference type="SMART" id="SM00878">
    <property type="entry name" value="Biotin_carb_C"/>
    <property type="match status" value="1"/>
</dbReference>
<dbReference type="FunFam" id="3.30.1490.20:FF:000018">
    <property type="entry name" value="Biotin carboxylase"/>
    <property type="match status" value="1"/>
</dbReference>
<keyword evidence="4 7" id="KW-0067">ATP-binding</keyword>
<evidence type="ECO:0000256" key="3">
    <source>
        <dbReference type="ARBA" id="ARBA00022741"/>
    </source>
</evidence>
<dbReference type="GO" id="GO:0004485">
    <property type="term" value="F:methylcrotonoyl-CoA carboxylase activity"/>
    <property type="evidence" value="ECO:0007669"/>
    <property type="project" value="UniProtKB-EC"/>
</dbReference>
<evidence type="ECO:0000313" key="11">
    <source>
        <dbReference type="Proteomes" id="UP000013909"/>
    </source>
</evidence>
<dbReference type="PATRIC" id="fig|1288963.3.peg.4624"/>
<dbReference type="PANTHER" id="PTHR18866">
    <property type="entry name" value="CARBOXYLASE:PYRUVATE/ACETYL-COA/PROPIONYL-COA CARBOXYLASE"/>
    <property type="match status" value="1"/>
</dbReference>
<organism evidence="10 11">
    <name type="scientific">Lunatimonas lonarensis</name>
    <dbReference type="NCBI Taxonomy" id="1232681"/>
    <lineage>
        <taxon>Bacteria</taxon>
        <taxon>Pseudomonadati</taxon>
        <taxon>Bacteroidota</taxon>
        <taxon>Cytophagia</taxon>
        <taxon>Cytophagales</taxon>
        <taxon>Cyclobacteriaceae</taxon>
    </lineage>
</organism>
<keyword evidence="3 7" id="KW-0547">Nucleotide-binding</keyword>
<dbReference type="GO" id="GO:0005524">
    <property type="term" value="F:ATP binding"/>
    <property type="evidence" value="ECO:0007669"/>
    <property type="project" value="UniProtKB-UniRule"/>
</dbReference>